<sequence>MPIQQNPNKRRGEERSETLIIPHITREMLEVARAMAEKGASRAEIEAALAAMQTGKAPAAPAAPAPEKQPGAPQQPAPGRSDAARSGGIIPTSRPRYTAAERRAMLEEVQRRQAEREAARQAEAQAEEDRFRSYRDREYGRSPAVTPSAAPQPTPAARSSQTPAAADETRTISIPKRRTAEPAAHAVQPPAPAAQPAQQPTQVMPPVQKAAPAAPAAPAPAEHTAHPEPTPAPKSKKASASRSYAAAEAALNERIRADHIWLSNPVLVRGLGMAPVIGAALDGRRALMLCIASLILVTFTRVLAVAICHLTKNRFRPVVYCYSAALLYIPTYVLLYALFGSDLTLLGIYLPIMVVEPAIVKRMEFSDLEPVRDAFRHGFNNALGMCVVLLIVGCLRELLATGAVFGNIILHNALLPLAALPAGGFVIVGILAAIWCAAANLYTDYKHEEVRRLYADRKH</sequence>
<proteinExistence type="predicted"/>
<evidence type="ECO:0000256" key="3">
    <source>
        <dbReference type="ARBA" id="ARBA00022692"/>
    </source>
</evidence>
<comment type="subcellular location">
    <subcellularLocation>
        <location evidence="1">Endomembrane system</location>
        <topology evidence="1">Multi-pass membrane protein</topology>
    </subcellularLocation>
</comment>
<dbReference type="PANTHER" id="PTHR30586">
    <property type="entry name" value="ELECTRON TRANSPORT COMPLEX PROTEIN RNFE"/>
    <property type="match status" value="1"/>
</dbReference>
<keyword evidence="6 8" id="KW-0472">Membrane</keyword>
<feature type="compositionally biased region" description="Low complexity" evidence="7">
    <location>
        <begin position="181"/>
        <end position="222"/>
    </location>
</feature>
<protein>
    <submittedName>
        <fullName evidence="9">Na+-translocating ferredoxin:NAD+ oxidoreductase RNF, RnfE subunit</fullName>
    </submittedName>
</protein>
<keyword evidence="4" id="KW-1278">Translocase</keyword>
<feature type="compositionally biased region" description="Basic and acidic residues" evidence="7">
    <location>
        <begin position="99"/>
        <end position="120"/>
    </location>
</feature>
<reference evidence="9 10" key="1">
    <citation type="submission" date="2017-02" db="EMBL/GenBank/DDBJ databases">
        <authorList>
            <person name="Peterson S.W."/>
        </authorList>
    </citation>
    <scope>NUCLEOTIDE SEQUENCE [LARGE SCALE GENOMIC DNA]</scope>
    <source>
        <strain evidence="9 10">ATCC 27749</strain>
    </source>
</reference>
<dbReference type="GO" id="GO:0012505">
    <property type="term" value="C:endomembrane system"/>
    <property type="evidence" value="ECO:0007669"/>
    <property type="project" value="UniProtKB-SubCell"/>
</dbReference>
<dbReference type="InterPro" id="IPR003667">
    <property type="entry name" value="NqrDE/RnfAE"/>
</dbReference>
<evidence type="ECO:0000256" key="1">
    <source>
        <dbReference type="ARBA" id="ARBA00004127"/>
    </source>
</evidence>
<dbReference type="AlphaFoldDB" id="A0A1T4W6T3"/>
<keyword evidence="10" id="KW-1185">Reference proteome</keyword>
<dbReference type="OrthoDB" id="1860355at2"/>
<dbReference type="Pfam" id="PF02508">
    <property type="entry name" value="Rnf-Nqr"/>
    <property type="match status" value="1"/>
</dbReference>
<keyword evidence="3 8" id="KW-0812">Transmembrane</keyword>
<dbReference type="PANTHER" id="PTHR30586:SF0">
    <property type="entry name" value="ION-TRANSLOCATING OXIDOREDUCTASE COMPLEX SUBUNIT E"/>
    <property type="match status" value="1"/>
</dbReference>
<evidence type="ECO:0000313" key="9">
    <source>
        <dbReference type="EMBL" id="SKA72982.1"/>
    </source>
</evidence>
<keyword evidence="2" id="KW-0813">Transport</keyword>
<evidence type="ECO:0000256" key="8">
    <source>
        <dbReference type="SAM" id="Phobius"/>
    </source>
</evidence>
<feature type="transmembrane region" description="Helical" evidence="8">
    <location>
        <begin position="381"/>
        <end position="410"/>
    </location>
</feature>
<evidence type="ECO:0000256" key="6">
    <source>
        <dbReference type="ARBA" id="ARBA00023136"/>
    </source>
</evidence>
<gene>
    <name evidence="9" type="ORF">SAMN02745178_00055</name>
</gene>
<evidence type="ECO:0000256" key="4">
    <source>
        <dbReference type="ARBA" id="ARBA00022967"/>
    </source>
</evidence>
<keyword evidence="5 8" id="KW-1133">Transmembrane helix</keyword>
<dbReference type="GeneID" id="93336555"/>
<feature type="compositionally biased region" description="Basic and acidic residues" evidence="7">
    <location>
        <begin position="127"/>
        <end position="140"/>
    </location>
</feature>
<feature type="compositionally biased region" description="Low complexity" evidence="7">
    <location>
        <begin position="142"/>
        <end position="161"/>
    </location>
</feature>
<dbReference type="RefSeq" id="WP_143402638.1">
    <property type="nucleotide sequence ID" value="NZ_FUYF01000001.1"/>
</dbReference>
<dbReference type="Proteomes" id="UP000190286">
    <property type="component" value="Unassembled WGS sequence"/>
</dbReference>
<dbReference type="EMBL" id="FUYF01000001">
    <property type="protein sequence ID" value="SKA72982.1"/>
    <property type="molecule type" value="Genomic_DNA"/>
</dbReference>
<organism evidence="9 10">
    <name type="scientific">Gemmiger formicilis</name>
    <dbReference type="NCBI Taxonomy" id="745368"/>
    <lineage>
        <taxon>Bacteria</taxon>
        <taxon>Bacillati</taxon>
        <taxon>Bacillota</taxon>
        <taxon>Clostridia</taxon>
        <taxon>Eubacteriales</taxon>
        <taxon>Gemmiger</taxon>
    </lineage>
</organism>
<evidence type="ECO:0000256" key="7">
    <source>
        <dbReference type="SAM" id="MobiDB-lite"/>
    </source>
</evidence>
<accession>A0A1T4W6T3</accession>
<feature type="region of interest" description="Disordered" evidence="7">
    <location>
        <begin position="1"/>
        <end position="21"/>
    </location>
</feature>
<feature type="transmembrane region" description="Helical" evidence="8">
    <location>
        <begin position="422"/>
        <end position="442"/>
    </location>
</feature>
<evidence type="ECO:0000313" key="10">
    <source>
        <dbReference type="Proteomes" id="UP000190286"/>
    </source>
</evidence>
<evidence type="ECO:0000256" key="5">
    <source>
        <dbReference type="ARBA" id="ARBA00022989"/>
    </source>
</evidence>
<feature type="compositionally biased region" description="Low complexity" evidence="7">
    <location>
        <begin position="52"/>
        <end position="79"/>
    </location>
</feature>
<feature type="region of interest" description="Disordered" evidence="7">
    <location>
        <begin position="52"/>
        <end position="239"/>
    </location>
</feature>
<name>A0A1T4W6T3_9FIRM</name>
<evidence type="ECO:0000256" key="2">
    <source>
        <dbReference type="ARBA" id="ARBA00022448"/>
    </source>
</evidence>
<dbReference type="GO" id="GO:0005886">
    <property type="term" value="C:plasma membrane"/>
    <property type="evidence" value="ECO:0007669"/>
    <property type="project" value="TreeGrafter"/>
</dbReference>
<feature type="transmembrane region" description="Helical" evidence="8">
    <location>
        <begin position="319"/>
        <end position="337"/>
    </location>
</feature>
<feature type="transmembrane region" description="Helical" evidence="8">
    <location>
        <begin position="286"/>
        <end position="307"/>
    </location>
</feature>
<dbReference type="STRING" id="745368.SAMN02745178_00055"/>